<sequence>MGLGLGTWNHFTHFALLSGKSRTRHHFAQERLTALIPMSK</sequence>
<reference evidence="2" key="1">
    <citation type="submission" date="2015-01" db="EMBL/GenBank/DDBJ databases">
        <authorList>
            <person name="Paterson Steve"/>
        </authorList>
    </citation>
    <scope>NUCLEOTIDE SEQUENCE [LARGE SCALE GENOMIC DNA]</scope>
    <source>
        <strain evidence="2">OBR1</strain>
    </source>
</reference>
<keyword evidence="2" id="KW-1185">Reference proteome</keyword>
<accession>A0A0G4K1N4</accession>
<dbReference type="EMBL" id="CGIG01000001">
    <property type="protein sequence ID" value="CPR20912.1"/>
    <property type="molecule type" value="Genomic_DNA"/>
</dbReference>
<dbReference type="STRING" id="1109412.BN1221_04584"/>
<name>A0A0G4K1N4_9GAMM</name>
<evidence type="ECO:0000313" key="2">
    <source>
        <dbReference type="Proteomes" id="UP000044377"/>
    </source>
</evidence>
<organism evidence="1 2">
    <name type="scientific">Brenneria goodwinii</name>
    <dbReference type="NCBI Taxonomy" id="1109412"/>
    <lineage>
        <taxon>Bacteria</taxon>
        <taxon>Pseudomonadati</taxon>
        <taxon>Pseudomonadota</taxon>
        <taxon>Gammaproteobacteria</taxon>
        <taxon>Enterobacterales</taxon>
        <taxon>Pectobacteriaceae</taxon>
        <taxon>Brenneria</taxon>
    </lineage>
</organism>
<protein>
    <submittedName>
        <fullName evidence="1">Uncharacterized protein</fullName>
    </submittedName>
</protein>
<dbReference type="AlphaFoldDB" id="A0A0G4K1N4"/>
<dbReference type="Proteomes" id="UP000044377">
    <property type="component" value="Unassembled WGS sequence"/>
</dbReference>
<proteinExistence type="predicted"/>
<gene>
    <name evidence="1" type="ORF">BN1221_04584</name>
</gene>
<evidence type="ECO:0000313" key="1">
    <source>
        <dbReference type="EMBL" id="CPR20912.1"/>
    </source>
</evidence>